<dbReference type="Proteomes" id="UP000265520">
    <property type="component" value="Unassembled WGS sequence"/>
</dbReference>
<keyword evidence="2" id="KW-1185">Reference proteome</keyword>
<protein>
    <submittedName>
        <fullName evidence="1">Uncharacterized protein</fullName>
    </submittedName>
</protein>
<name>A0A392PUS4_9FABA</name>
<comment type="caution">
    <text evidence="1">The sequence shown here is derived from an EMBL/GenBank/DDBJ whole genome shotgun (WGS) entry which is preliminary data.</text>
</comment>
<sequence>AAGSSSPY</sequence>
<reference evidence="1 2" key="1">
    <citation type="journal article" date="2018" name="Front. Plant Sci.">
        <title>Red Clover (Trifolium pratense) and Zigzag Clover (T. medium) - A Picture of Genomic Similarities and Differences.</title>
        <authorList>
            <person name="Dluhosova J."/>
            <person name="Istvanek J."/>
            <person name="Nedelnik J."/>
            <person name="Repkova J."/>
        </authorList>
    </citation>
    <scope>NUCLEOTIDE SEQUENCE [LARGE SCALE GENOMIC DNA]</scope>
    <source>
        <strain evidence="2">cv. 10/8</strain>
        <tissue evidence="1">Leaf</tissue>
    </source>
</reference>
<evidence type="ECO:0000313" key="2">
    <source>
        <dbReference type="Proteomes" id="UP000265520"/>
    </source>
</evidence>
<dbReference type="EMBL" id="LXQA010094874">
    <property type="protein sequence ID" value="MCI15066.1"/>
    <property type="molecule type" value="Genomic_DNA"/>
</dbReference>
<accession>A0A392PUS4</accession>
<evidence type="ECO:0000313" key="1">
    <source>
        <dbReference type="EMBL" id="MCI15066.1"/>
    </source>
</evidence>
<organism evidence="1 2">
    <name type="scientific">Trifolium medium</name>
    <dbReference type="NCBI Taxonomy" id="97028"/>
    <lineage>
        <taxon>Eukaryota</taxon>
        <taxon>Viridiplantae</taxon>
        <taxon>Streptophyta</taxon>
        <taxon>Embryophyta</taxon>
        <taxon>Tracheophyta</taxon>
        <taxon>Spermatophyta</taxon>
        <taxon>Magnoliopsida</taxon>
        <taxon>eudicotyledons</taxon>
        <taxon>Gunneridae</taxon>
        <taxon>Pentapetalae</taxon>
        <taxon>rosids</taxon>
        <taxon>fabids</taxon>
        <taxon>Fabales</taxon>
        <taxon>Fabaceae</taxon>
        <taxon>Papilionoideae</taxon>
        <taxon>50 kb inversion clade</taxon>
        <taxon>NPAAA clade</taxon>
        <taxon>Hologalegina</taxon>
        <taxon>IRL clade</taxon>
        <taxon>Trifolieae</taxon>
        <taxon>Trifolium</taxon>
    </lineage>
</organism>
<feature type="non-terminal residue" evidence="1">
    <location>
        <position position="1"/>
    </location>
</feature>
<proteinExistence type="predicted"/>